<evidence type="ECO:0000256" key="3">
    <source>
        <dbReference type="ARBA" id="ARBA00022692"/>
    </source>
</evidence>
<protein>
    <submittedName>
        <fullName evidence="8">EamA family transporter</fullName>
    </submittedName>
</protein>
<proteinExistence type="inferred from homology"/>
<feature type="transmembrane region" description="Helical" evidence="6">
    <location>
        <begin position="163"/>
        <end position="183"/>
    </location>
</feature>
<keyword evidence="5 6" id="KW-0472">Membrane</keyword>
<dbReference type="InterPro" id="IPR000620">
    <property type="entry name" value="EamA_dom"/>
</dbReference>
<feature type="transmembrane region" description="Helical" evidence="6">
    <location>
        <begin position="102"/>
        <end position="119"/>
    </location>
</feature>
<feature type="domain" description="EamA" evidence="7">
    <location>
        <begin position="168"/>
        <end position="304"/>
    </location>
</feature>
<dbReference type="KEGG" id="spib:G8759_08510"/>
<gene>
    <name evidence="8" type="ORF">G8759_08510</name>
</gene>
<accession>A0A6G9AJL8</accession>
<dbReference type="InterPro" id="IPR037185">
    <property type="entry name" value="EmrE-like"/>
</dbReference>
<dbReference type="AlphaFoldDB" id="A0A6G9AJL8"/>
<dbReference type="EMBL" id="CP050063">
    <property type="protein sequence ID" value="QIP12662.1"/>
    <property type="molecule type" value="Genomic_DNA"/>
</dbReference>
<feature type="transmembrane region" description="Helical" evidence="6">
    <location>
        <begin position="74"/>
        <end position="96"/>
    </location>
</feature>
<feature type="transmembrane region" description="Helical" evidence="6">
    <location>
        <begin position="131"/>
        <end position="148"/>
    </location>
</feature>
<sequence>MTTQTQPRALSTSWTVVLAFAAIYLIWGSTYIAALIGLESLPPFLMASLRFFIAGGLLFSWCRMQGERVDMRMALPRNALAGTLMLGGGTGSVIWAEQYLPTGLAAILVTTLPLWFVVLDRPQWATYRTAKLRLVGLLLGFGGILLLFSEDPAAFVSQAKASMYWPSVAVILTGTICWAVGSLYSRYRTAPGSTILNAAIQLLAASLFCALVSWLLGEWSGFSFDQVTVRTWTALVYMIVFGSIVAYLSYLWLLQVRPPAVVGTYAYVNPVVAVLLGWALANEVITERQIAALAVILVGVLLVNRPSSP</sequence>
<name>A0A6G9AJL8_9BACT</name>
<feature type="transmembrane region" description="Helical" evidence="6">
    <location>
        <begin position="44"/>
        <end position="62"/>
    </location>
</feature>
<dbReference type="PANTHER" id="PTHR32322">
    <property type="entry name" value="INNER MEMBRANE TRANSPORTER"/>
    <property type="match status" value="1"/>
</dbReference>
<dbReference type="RefSeq" id="WP_167206982.1">
    <property type="nucleotide sequence ID" value="NZ_CP050063.1"/>
</dbReference>
<evidence type="ECO:0000256" key="2">
    <source>
        <dbReference type="ARBA" id="ARBA00007362"/>
    </source>
</evidence>
<feature type="transmembrane region" description="Helical" evidence="6">
    <location>
        <begin position="260"/>
        <end position="281"/>
    </location>
</feature>
<dbReference type="SUPFAM" id="SSF103481">
    <property type="entry name" value="Multidrug resistance efflux transporter EmrE"/>
    <property type="match status" value="2"/>
</dbReference>
<evidence type="ECO:0000256" key="1">
    <source>
        <dbReference type="ARBA" id="ARBA00004141"/>
    </source>
</evidence>
<comment type="similarity">
    <text evidence="2">Belongs to the EamA transporter family.</text>
</comment>
<dbReference type="GO" id="GO:0016020">
    <property type="term" value="C:membrane"/>
    <property type="evidence" value="ECO:0007669"/>
    <property type="project" value="UniProtKB-SubCell"/>
</dbReference>
<evidence type="ECO:0000256" key="5">
    <source>
        <dbReference type="ARBA" id="ARBA00023136"/>
    </source>
</evidence>
<feature type="transmembrane region" description="Helical" evidence="6">
    <location>
        <begin position="12"/>
        <end position="38"/>
    </location>
</feature>
<feature type="transmembrane region" description="Helical" evidence="6">
    <location>
        <begin position="287"/>
        <end position="304"/>
    </location>
</feature>
<comment type="subcellular location">
    <subcellularLocation>
        <location evidence="1">Membrane</location>
        <topology evidence="1">Multi-pass membrane protein</topology>
    </subcellularLocation>
</comment>
<organism evidence="8 9">
    <name type="scientific">Spirosoma aureum</name>
    <dbReference type="NCBI Taxonomy" id="2692134"/>
    <lineage>
        <taxon>Bacteria</taxon>
        <taxon>Pseudomonadati</taxon>
        <taxon>Bacteroidota</taxon>
        <taxon>Cytophagia</taxon>
        <taxon>Cytophagales</taxon>
        <taxon>Cytophagaceae</taxon>
        <taxon>Spirosoma</taxon>
    </lineage>
</organism>
<keyword evidence="9" id="KW-1185">Reference proteome</keyword>
<dbReference type="Pfam" id="PF00892">
    <property type="entry name" value="EamA"/>
    <property type="match status" value="2"/>
</dbReference>
<evidence type="ECO:0000313" key="9">
    <source>
        <dbReference type="Proteomes" id="UP000501802"/>
    </source>
</evidence>
<feature type="domain" description="EamA" evidence="7">
    <location>
        <begin position="17"/>
        <end position="148"/>
    </location>
</feature>
<evidence type="ECO:0000256" key="4">
    <source>
        <dbReference type="ARBA" id="ARBA00022989"/>
    </source>
</evidence>
<dbReference type="Proteomes" id="UP000501802">
    <property type="component" value="Chromosome"/>
</dbReference>
<keyword evidence="4 6" id="KW-1133">Transmembrane helix</keyword>
<evidence type="ECO:0000256" key="6">
    <source>
        <dbReference type="SAM" id="Phobius"/>
    </source>
</evidence>
<keyword evidence="3 6" id="KW-0812">Transmembrane</keyword>
<dbReference type="InterPro" id="IPR050638">
    <property type="entry name" value="AA-Vitamin_Transporters"/>
</dbReference>
<evidence type="ECO:0000313" key="8">
    <source>
        <dbReference type="EMBL" id="QIP12662.1"/>
    </source>
</evidence>
<reference evidence="8 9" key="1">
    <citation type="submission" date="2020-03" db="EMBL/GenBank/DDBJ databases">
        <authorList>
            <person name="Kim M.K."/>
        </authorList>
    </citation>
    <scope>NUCLEOTIDE SEQUENCE [LARGE SCALE GENOMIC DNA]</scope>
    <source>
        <strain evidence="8 9">BT328</strain>
    </source>
</reference>
<dbReference type="PANTHER" id="PTHR32322:SF2">
    <property type="entry name" value="EAMA DOMAIN-CONTAINING PROTEIN"/>
    <property type="match status" value="1"/>
</dbReference>
<feature type="transmembrane region" description="Helical" evidence="6">
    <location>
        <begin position="235"/>
        <end position="253"/>
    </location>
</feature>
<evidence type="ECO:0000259" key="7">
    <source>
        <dbReference type="Pfam" id="PF00892"/>
    </source>
</evidence>
<feature type="transmembrane region" description="Helical" evidence="6">
    <location>
        <begin position="195"/>
        <end position="215"/>
    </location>
</feature>